<comment type="caution">
    <text evidence="1">The sequence shown here is derived from an EMBL/GenBank/DDBJ whole genome shotgun (WGS) entry which is preliminary data.</text>
</comment>
<dbReference type="EMBL" id="LAZR01002631">
    <property type="protein sequence ID" value="KKN27512.1"/>
    <property type="molecule type" value="Genomic_DNA"/>
</dbReference>
<proteinExistence type="predicted"/>
<dbReference type="AlphaFoldDB" id="A0A0F9PS33"/>
<organism evidence="1">
    <name type="scientific">marine sediment metagenome</name>
    <dbReference type="NCBI Taxonomy" id="412755"/>
    <lineage>
        <taxon>unclassified sequences</taxon>
        <taxon>metagenomes</taxon>
        <taxon>ecological metagenomes</taxon>
    </lineage>
</organism>
<name>A0A0F9PS33_9ZZZZ</name>
<evidence type="ECO:0000313" key="1">
    <source>
        <dbReference type="EMBL" id="KKN27512.1"/>
    </source>
</evidence>
<sequence>MAAAVKAKIAATLTVDETLALGLDNADDPTFTHTLGADAATLTSSTTPPVTKTYSETINLSGGGATIDLQALTGPNSTTVDFTGLKVQAIKLSCPSTNTEGITVDRGAANPYNLFGEDNGSAEQVEVMPGDVYLVKCGADKREDVDATHSDIQLAGTGTETIKVILVAG</sequence>
<gene>
    <name evidence="1" type="ORF">LCGC14_0863960</name>
</gene>
<accession>A0A0F9PS33</accession>
<protein>
    <submittedName>
        <fullName evidence="1">Uncharacterized protein</fullName>
    </submittedName>
</protein>
<reference evidence="1" key="1">
    <citation type="journal article" date="2015" name="Nature">
        <title>Complex archaea that bridge the gap between prokaryotes and eukaryotes.</title>
        <authorList>
            <person name="Spang A."/>
            <person name="Saw J.H."/>
            <person name="Jorgensen S.L."/>
            <person name="Zaremba-Niedzwiedzka K."/>
            <person name="Martijn J."/>
            <person name="Lind A.E."/>
            <person name="van Eijk R."/>
            <person name="Schleper C."/>
            <person name="Guy L."/>
            <person name="Ettema T.J."/>
        </authorList>
    </citation>
    <scope>NUCLEOTIDE SEQUENCE</scope>
</reference>